<evidence type="ECO:0000256" key="2">
    <source>
        <dbReference type="SAM" id="MobiDB-lite"/>
    </source>
</evidence>
<dbReference type="InterPro" id="IPR012677">
    <property type="entry name" value="Nucleotide-bd_a/b_plait_sf"/>
</dbReference>
<feature type="region of interest" description="Disordered" evidence="2">
    <location>
        <begin position="1"/>
        <end position="22"/>
    </location>
</feature>
<dbReference type="Proteomes" id="UP000077521">
    <property type="component" value="Unassembled WGS sequence"/>
</dbReference>
<reference evidence="3" key="1">
    <citation type="submission" date="2016-04" db="EMBL/GenBank/DDBJ databases">
        <authorList>
            <person name="Nguyen H.D."/>
            <person name="Samba Siva P."/>
            <person name="Cullis J."/>
            <person name="Levesque C.A."/>
            <person name="Hambleton S."/>
        </authorList>
    </citation>
    <scope>NUCLEOTIDE SEQUENCE</scope>
    <source>
        <strain evidence="3">DAOMC 236416</strain>
    </source>
</reference>
<dbReference type="SMART" id="SM00360">
    <property type="entry name" value="RRM"/>
    <property type="match status" value="1"/>
</dbReference>
<feature type="compositionally biased region" description="Low complexity" evidence="2">
    <location>
        <begin position="1"/>
        <end position="10"/>
    </location>
</feature>
<organism evidence="3 4">
    <name type="scientific">Tilletia indica</name>
    <dbReference type="NCBI Taxonomy" id="43049"/>
    <lineage>
        <taxon>Eukaryota</taxon>
        <taxon>Fungi</taxon>
        <taxon>Dikarya</taxon>
        <taxon>Basidiomycota</taxon>
        <taxon>Ustilaginomycotina</taxon>
        <taxon>Exobasidiomycetes</taxon>
        <taxon>Tilletiales</taxon>
        <taxon>Tilletiaceae</taxon>
        <taxon>Tilletia</taxon>
    </lineage>
</organism>
<dbReference type="InterPro" id="IPR045164">
    <property type="entry name" value="RBM41/RNPC3"/>
</dbReference>
<gene>
    <name evidence="3" type="ORF">A4X13_0g9071</name>
</gene>
<dbReference type="PANTHER" id="PTHR16105">
    <property type="entry name" value="RNA-BINDING REGION-CONTAINING PROTEIN 3"/>
    <property type="match status" value="1"/>
</dbReference>
<sequence length="121" mass="13116">MDTSTTNGNGSANGGAVGSPNTSLYIKNINTKVKKEELRRQLYVLFGTYGRILDVVATRSDGMRGQAFVIFEDLAAATAALRALTGFIFYDSPLSIQYARSKSRATILQQDGPEGLYKADQ</sequence>
<evidence type="ECO:0000256" key="1">
    <source>
        <dbReference type="ARBA" id="ARBA00022884"/>
    </source>
</evidence>
<reference evidence="3" key="2">
    <citation type="journal article" date="2019" name="IMA Fungus">
        <title>Genome sequencing and comparison of five Tilletia species to identify candidate genes for the detection of regulated species infecting wheat.</title>
        <authorList>
            <person name="Nguyen H.D.T."/>
            <person name="Sultana T."/>
            <person name="Kesanakurti P."/>
            <person name="Hambleton S."/>
        </authorList>
    </citation>
    <scope>NUCLEOTIDE SEQUENCE</scope>
    <source>
        <strain evidence="3">DAOMC 236416</strain>
    </source>
</reference>
<dbReference type="AlphaFoldDB" id="A0A177T5A0"/>
<keyword evidence="1" id="KW-0694">RNA-binding</keyword>
<dbReference type="Pfam" id="PF00076">
    <property type="entry name" value="RRM_1"/>
    <property type="match status" value="1"/>
</dbReference>
<dbReference type="InterPro" id="IPR035979">
    <property type="entry name" value="RBD_domain_sf"/>
</dbReference>
<dbReference type="EMBL" id="LWDF02002111">
    <property type="protein sequence ID" value="KAE8236664.1"/>
    <property type="molecule type" value="Genomic_DNA"/>
</dbReference>
<dbReference type="GO" id="GO:0030626">
    <property type="term" value="F:U12 snRNA binding"/>
    <property type="evidence" value="ECO:0007669"/>
    <property type="project" value="TreeGrafter"/>
</dbReference>
<comment type="caution">
    <text evidence="3">The sequence shown here is derived from an EMBL/GenBank/DDBJ whole genome shotgun (WGS) entry which is preliminary data.</text>
</comment>
<evidence type="ECO:0000313" key="4">
    <source>
        <dbReference type="Proteomes" id="UP000077521"/>
    </source>
</evidence>
<dbReference type="PROSITE" id="PS50102">
    <property type="entry name" value="RRM"/>
    <property type="match status" value="1"/>
</dbReference>
<dbReference type="InterPro" id="IPR000504">
    <property type="entry name" value="RRM_dom"/>
</dbReference>
<protein>
    <submittedName>
        <fullName evidence="3">Uncharacterized protein</fullName>
    </submittedName>
</protein>
<dbReference type="GO" id="GO:0005689">
    <property type="term" value="C:U12-type spliceosomal complex"/>
    <property type="evidence" value="ECO:0007669"/>
    <property type="project" value="TreeGrafter"/>
</dbReference>
<dbReference type="FunFam" id="3.30.70.330:FF:000039">
    <property type="entry name" value="U1 small nuclear ribonucleoprotein A"/>
    <property type="match status" value="1"/>
</dbReference>
<dbReference type="GO" id="GO:0000398">
    <property type="term" value="P:mRNA splicing, via spliceosome"/>
    <property type="evidence" value="ECO:0007669"/>
    <property type="project" value="TreeGrafter"/>
</dbReference>
<dbReference type="GO" id="GO:0097157">
    <property type="term" value="F:pre-mRNA intronic binding"/>
    <property type="evidence" value="ECO:0007669"/>
    <property type="project" value="TreeGrafter"/>
</dbReference>
<accession>A0A177T5A0</accession>
<evidence type="ECO:0000313" key="3">
    <source>
        <dbReference type="EMBL" id="KAE8236664.1"/>
    </source>
</evidence>
<dbReference type="PANTHER" id="PTHR16105:SF0">
    <property type="entry name" value="RNA-BINDING REGION-CONTAINING PROTEIN 3"/>
    <property type="match status" value="1"/>
</dbReference>
<dbReference type="SUPFAM" id="SSF54928">
    <property type="entry name" value="RNA-binding domain, RBD"/>
    <property type="match status" value="1"/>
</dbReference>
<name>A0A177T5A0_9BASI</name>
<dbReference type="CDD" id="cd12246">
    <property type="entry name" value="RRM1_U1A_like"/>
    <property type="match status" value="1"/>
</dbReference>
<keyword evidence="4" id="KW-1185">Reference proteome</keyword>
<dbReference type="Gene3D" id="3.30.70.330">
    <property type="match status" value="1"/>
</dbReference>
<dbReference type="OrthoDB" id="277802at2759"/>
<proteinExistence type="predicted"/>